<feature type="modified residue" description="4-aspartylphosphate" evidence="9">
    <location>
        <position position="53"/>
    </location>
</feature>
<evidence type="ECO:0000256" key="7">
    <source>
        <dbReference type="ARBA" id="ARBA00023163"/>
    </source>
</evidence>
<sequence>MHGKILVVDDEQPIADIIKFNLEKEGYQVICAFDGGEAVRLAFEELPDLILLDLMLPVKDGMDVCREVRTRLQTPIIMLTAKDTELDKVLGLELGADDYVTKPFSTRELLARVKAHLRRTKNEASAAAAAAISNAASGAGTTTAAGVEEKQGLAIFNLFIDTDMYVVYKDGEPLDLTHREYELVYYLARNCGKVMTREHLLQAVWGFEYFGDVRTVDVTIRRLREKIEDDPSRPEYILTRRGLGYLMRNPKSGGFGYG</sequence>
<dbReference type="GO" id="GO:0005829">
    <property type="term" value="C:cytosol"/>
    <property type="evidence" value="ECO:0007669"/>
    <property type="project" value="TreeGrafter"/>
</dbReference>
<dbReference type="GO" id="GO:0000156">
    <property type="term" value="F:phosphorelay response regulator activity"/>
    <property type="evidence" value="ECO:0007669"/>
    <property type="project" value="TreeGrafter"/>
</dbReference>
<dbReference type="Gene3D" id="6.10.250.690">
    <property type="match status" value="1"/>
</dbReference>
<dbReference type="Proteomes" id="UP000256304">
    <property type="component" value="Unassembled WGS sequence"/>
</dbReference>
<dbReference type="GO" id="GO:0006793">
    <property type="term" value="P:phosphorus metabolic process"/>
    <property type="evidence" value="ECO:0007669"/>
    <property type="project" value="UniProtKB-ARBA"/>
</dbReference>
<evidence type="ECO:0000256" key="4">
    <source>
        <dbReference type="ARBA" id="ARBA00023012"/>
    </source>
</evidence>
<dbReference type="PROSITE" id="PS51755">
    <property type="entry name" value="OMPR_PHOB"/>
    <property type="match status" value="1"/>
</dbReference>
<dbReference type="PROSITE" id="PS50110">
    <property type="entry name" value="RESPONSE_REGULATORY"/>
    <property type="match status" value="1"/>
</dbReference>
<feature type="domain" description="PLD phosphodiesterase" evidence="11">
    <location>
        <begin position="1"/>
        <end position="26"/>
    </location>
</feature>
<dbReference type="OrthoDB" id="9790442at2"/>
<dbReference type="InterPro" id="IPR001789">
    <property type="entry name" value="Sig_transdc_resp-reg_receiver"/>
</dbReference>
<dbReference type="InterPro" id="IPR011006">
    <property type="entry name" value="CheY-like_superfamily"/>
</dbReference>
<organism evidence="14 15">
    <name type="scientific">Paenibacillus taihuensis</name>
    <dbReference type="NCBI Taxonomy" id="1156355"/>
    <lineage>
        <taxon>Bacteria</taxon>
        <taxon>Bacillati</taxon>
        <taxon>Bacillota</taxon>
        <taxon>Bacilli</taxon>
        <taxon>Bacillales</taxon>
        <taxon>Paenibacillaceae</taxon>
        <taxon>Paenibacillus</taxon>
    </lineage>
</organism>
<evidence type="ECO:0000256" key="8">
    <source>
        <dbReference type="ARBA" id="ARBA00035291"/>
    </source>
</evidence>
<name>A0A3D9RRL6_9BACL</name>
<dbReference type="CDD" id="cd17614">
    <property type="entry name" value="REC_OmpR_YycF-like"/>
    <property type="match status" value="1"/>
</dbReference>
<comment type="caution">
    <text evidence="14">The sequence shown here is derived from an EMBL/GenBank/DDBJ whole genome shotgun (WGS) entry which is preliminary data.</text>
</comment>
<dbReference type="Pfam" id="PF00486">
    <property type="entry name" value="Trans_reg_C"/>
    <property type="match status" value="1"/>
</dbReference>
<feature type="domain" description="Response regulatory" evidence="12">
    <location>
        <begin position="4"/>
        <end position="117"/>
    </location>
</feature>
<dbReference type="GO" id="GO:0003824">
    <property type="term" value="F:catalytic activity"/>
    <property type="evidence" value="ECO:0007669"/>
    <property type="project" value="InterPro"/>
</dbReference>
<evidence type="ECO:0000256" key="2">
    <source>
        <dbReference type="ARBA" id="ARBA00022490"/>
    </source>
</evidence>
<dbReference type="Gene3D" id="1.10.10.10">
    <property type="entry name" value="Winged helix-like DNA-binding domain superfamily/Winged helix DNA-binding domain"/>
    <property type="match status" value="1"/>
</dbReference>
<dbReference type="InterPro" id="IPR016032">
    <property type="entry name" value="Sig_transdc_resp-reg_C-effctor"/>
</dbReference>
<dbReference type="Pfam" id="PF00072">
    <property type="entry name" value="Response_reg"/>
    <property type="match status" value="1"/>
</dbReference>
<evidence type="ECO:0000259" key="12">
    <source>
        <dbReference type="PROSITE" id="PS50110"/>
    </source>
</evidence>
<evidence type="ECO:0000256" key="3">
    <source>
        <dbReference type="ARBA" id="ARBA00022553"/>
    </source>
</evidence>
<protein>
    <recommendedName>
        <fullName evidence="8">Transcriptional regulatory protein WalR</fullName>
    </recommendedName>
</protein>
<dbReference type="GO" id="GO:0000976">
    <property type="term" value="F:transcription cis-regulatory region binding"/>
    <property type="evidence" value="ECO:0007669"/>
    <property type="project" value="TreeGrafter"/>
</dbReference>
<dbReference type="SUPFAM" id="SSF52172">
    <property type="entry name" value="CheY-like"/>
    <property type="match status" value="1"/>
</dbReference>
<dbReference type="PANTHER" id="PTHR48111:SF40">
    <property type="entry name" value="PHOSPHATE REGULON TRANSCRIPTIONAL REGULATORY PROTEIN PHOB"/>
    <property type="match status" value="1"/>
</dbReference>
<reference evidence="14 15" key="1">
    <citation type="submission" date="2018-08" db="EMBL/GenBank/DDBJ databases">
        <title>Genomic Encyclopedia of Type Strains, Phase III (KMG-III): the genomes of soil and plant-associated and newly described type strains.</title>
        <authorList>
            <person name="Whitman W."/>
        </authorList>
    </citation>
    <scope>NUCLEOTIDE SEQUENCE [LARGE SCALE GENOMIC DNA]</scope>
    <source>
        <strain evidence="14 15">CGMCC 1.10966</strain>
    </source>
</reference>
<dbReference type="PANTHER" id="PTHR48111">
    <property type="entry name" value="REGULATOR OF RPOS"/>
    <property type="match status" value="1"/>
</dbReference>
<feature type="DNA-binding region" description="OmpR/PhoB-type" evidence="10">
    <location>
        <begin position="150"/>
        <end position="249"/>
    </location>
</feature>
<dbReference type="InterPro" id="IPR001867">
    <property type="entry name" value="OmpR/PhoB-type_DNA-bd"/>
</dbReference>
<keyword evidence="15" id="KW-1185">Reference proteome</keyword>
<dbReference type="GO" id="GO:0006355">
    <property type="term" value="P:regulation of DNA-templated transcription"/>
    <property type="evidence" value="ECO:0007669"/>
    <property type="project" value="InterPro"/>
</dbReference>
<evidence type="ECO:0000256" key="10">
    <source>
        <dbReference type="PROSITE-ProRule" id="PRU01091"/>
    </source>
</evidence>
<dbReference type="FunFam" id="1.10.10.10:FF:000089">
    <property type="entry name" value="Alkaline phosphatase synthesis response regulator"/>
    <property type="match status" value="1"/>
</dbReference>
<evidence type="ECO:0000259" key="13">
    <source>
        <dbReference type="PROSITE" id="PS51755"/>
    </source>
</evidence>
<gene>
    <name evidence="14" type="ORF">A8990_12511</name>
</gene>
<dbReference type="SMART" id="SM00448">
    <property type="entry name" value="REC"/>
    <property type="match status" value="1"/>
</dbReference>
<evidence type="ECO:0000256" key="6">
    <source>
        <dbReference type="ARBA" id="ARBA00023125"/>
    </source>
</evidence>
<dbReference type="SUPFAM" id="SSF46894">
    <property type="entry name" value="C-terminal effector domain of the bipartite response regulators"/>
    <property type="match status" value="1"/>
</dbReference>
<keyword evidence="3 9" id="KW-0597">Phosphoprotein</keyword>
<evidence type="ECO:0000256" key="5">
    <source>
        <dbReference type="ARBA" id="ARBA00023015"/>
    </source>
</evidence>
<dbReference type="CDD" id="cd00383">
    <property type="entry name" value="trans_reg_C"/>
    <property type="match status" value="1"/>
</dbReference>
<dbReference type="NCBIfam" id="NF040534">
    <property type="entry name" value="resp_reg_YycF"/>
    <property type="match status" value="1"/>
</dbReference>
<dbReference type="InterPro" id="IPR001736">
    <property type="entry name" value="PLipase_D/transphosphatidylase"/>
</dbReference>
<feature type="domain" description="OmpR/PhoB-type" evidence="13">
    <location>
        <begin position="150"/>
        <end position="249"/>
    </location>
</feature>
<evidence type="ECO:0000313" key="15">
    <source>
        <dbReference type="Proteomes" id="UP000256304"/>
    </source>
</evidence>
<dbReference type="InterPro" id="IPR047791">
    <property type="entry name" value="WalR"/>
</dbReference>
<keyword evidence="2" id="KW-0963">Cytoplasm</keyword>
<dbReference type="Gene3D" id="3.40.50.2300">
    <property type="match status" value="1"/>
</dbReference>
<accession>A0A3D9RRL6</accession>
<keyword evidence="5" id="KW-0805">Transcription regulation</keyword>
<evidence type="ECO:0000256" key="1">
    <source>
        <dbReference type="ARBA" id="ARBA00004496"/>
    </source>
</evidence>
<proteinExistence type="predicted"/>
<dbReference type="FunFam" id="3.40.50.2300:FF:000052">
    <property type="entry name" value="DNA-binding response regulator YycF"/>
    <property type="match status" value="1"/>
</dbReference>
<keyword evidence="7" id="KW-0804">Transcription</keyword>
<dbReference type="AlphaFoldDB" id="A0A3D9RRL6"/>
<dbReference type="PROSITE" id="PS50035">
    <property type="entry name" value="PLD"/>
    <property type="match status" value="1"/>
</dbReference>
<dbReference type="InterPro" id="IPR039420">
    <property type="entry name" value="WalR-like"/>
</dbReference>
<comment type="subcellular location">
    <subcellularLocation>
        <location evidence="1">Cytoplasm</location>
    </subcellularLocation>
</comment>
<dbReference type="GO" id="GO:0032993">
    <property type="term" value="C:protein-DNA complex"/>
    <property type="evidence" value="ECO:0007669"/>
    <property type="project" value="TreeGrafter"/>
</dbReference>
<evidence type="ECO:0000259" key="11">
    <source>
        <dbReference type="PROSITE" id="PS50035"/>
    </source>
</evidence>
<dbReference type="SMART" id="SM00862">
    <property type="entry name" value="Trans_reg_C"/>
    <property type="match status" value="1"/>
</dbReference>
<dbReference type="EMBL" id="QTTN01000025">
    <property type="protein sequence ID" value="REE78614.1"/>
    <property type="molecule type" value="Genomic_DNA"/>
</dbReference>
<dbReference type="InterPro" id="IPR036388">
    <property type="entry name" value="WH-like_DNA-bd_sf"/>
</dbReference>
<dbReference type="InterPro" id="IPR058071">
    <property type="entry name" value="WalR_REC"/>
</dbReference>
<evidence type="ECO:0000313" key="14">
    <source>
        <dbReference type="EMBL" id="REE78614.1"/>
    </source>
</evidence>
<dbReference type="RefSeq" id="WP_116190707.1">
    <property type="nucleotide sequence ID" value="NZ_QTTN01000025.1"/>
</dbReference>
<keyword evidence="4" id="KW-0902">Two-component regulatory system</keyword>
<keyword evidence="6 10" id="KW-0238">DNA-binding</keyword>
<evidence type="ECO:0000256" key="9">
    <source>
        <dbReference type="PROSITE-ProRule" id="PRU00169"/>
    </source>
</evidence>